<gene>
    <name evidence="1" type="ORF">Sipo8835_21225</name>
</gene>
<dbReference type="EMBL" id="SPAZ01000175">
    <property type="protein sequence ID" value="TQE32143.1"/>
    <property type="molecule type" value="Genomic_DNA"/>
</dbReference>
<evidence type="ECO:0000313" key="1">
    <source>
        <dbReference type="EMBL" id="TQE32143.1"/>
    </source>
</evidence>
<proteinExistence type="predicted"/>
<dbReference type="RefSeq" id="WP_141583212.1">
    <property type="nucleotide sequence ID" value="NZ_SPAY01000076.1"/>
</dbReference>
<sequence>MHILEDPSCLSARAQDFLRRTGRRERPVRFELPIEMWQVHDRAGRLVPAPMELIIRCEGFEQRFGGLRYQVRHSWVVGGERGETAYGWEYDHLGLHTRAWQDPKQEGWYFEWIGQRVSKPCRDLIHSDGSVGTDVDGNSPYLPLAPSILHLIESHALTDTVVTWRPWPVGDFAGAAASELLTGLVEVPEASWESSRWRLSDTVAVLDRDGWDRENPRRRTRIWSREEAGHREVQAALDNLQHVHDQGAAVTAGGVAS</sequence>
<dbReference type="Proteomes" id="UP000318720">
    <property type="component" value="Unassembled WGS sequence"/>
</dbReference>
<organism evidence="1 2">
    <name type="scientific">Streptomyces ipomoeae</name>
    <dbReference type="NCBI Taxonomy" id="103232"/>
    <lineage>
        <taxon>Bacteria</taxon>
        <taxon>Bacillati</taxon>
        <taxon>Actinomycetota</taxon>
        <taxon>Actinomycetes</taxon>
        <taxon>Kitasatosporales</taxon>
        <taxon>Streptomycetaceae</taxon>
        <taxon>Streptomyces</taxon>
    </lineage>
</organism>
<comment type="caution">
    <text evidence="1">The sequence shown here is derived from an EMBL/GenBank/DDBJ whole genome shotgun (WGS) entry which is preliminary data.</text>
</comment>
<dbReference type="AlphaFoldDB" id="A0AAE8W3U6"/>
<protein>
    <submittedName>
        <fullName evidence="1">Uncharacterized protein</fullName>
    </submittedName>
</protein>
<evidence type="ECO:0000313" key="2">
    <source>
        <dbReference type="Proteomes" id="UP000318720"/>
    </source>
</evidence>
<reference evidence="1 2" key="1">
    <citation type="submission" date="2019-03" db="EMBL/GenBank/DDBJ databases">
        <title>Comparative genomic analyses of the sweetpotato soil rot pathogen, Streptomyces ipomoeae.</title>
        <authorList>
            <person name="Ruschel Soares N."/>
            <person name="Badger J.H."/>
            <person name="Huguet-Tapia J.C."/>
            <person name="Clark C.A."/>
            <person name="Pettis G.S."/>
        </authorList>
    </citation>
    <scope>NUCLEOTIDE SEQUENCE [LARGE SCALE GENOMIC DNA]</scope>
    <source>
        <strain evidence="1 2">88-35</strain>
    </source>
</reference>
<accession>A0AAE8W3U6</accession>
<name>A0AAE8W3U6_9ACTN</name>